<dbReference type="InterPro" id="IPR018376">
    <property type="entry name" value="Enoyl-CoA_hyd/isom_CS"/>
</dbReference>
<dbReference type="Gene3D" id="3.90.226.10">
    <property type="entry name" value="2-enoyl-CoA Hydratase, Chain A, domain 1"/>
    <property type="match status" value="1"/>
</dbReference>
<proteinExistence type="inferred from homology"/>
<evidence type="ECO:0000313" key="4">
    <source>
        <dbReference type="EMBL" id="TLQ42029.1"/>
    </source>
</evidence>
<dbReference type="GO" id="GO:0016853">
    <property type="term" value="F:isomerase activity"/>
    <property type="evidence" value="ECO:0007669"/>
    <property type="project" value="UniProtKB-KW"/>
</dbReference>
<organism evidence="4 5">
    <name type="scientific">Streptomyces marianii</name>
    <dbReference type="NCBI Taxonomy" id="1817406"/>
    <lineage>
        <taxon>Bacteria</taxon>
        <taxon>Bacillati</taxon>
        <taxon>Actinomycetota</taxon>
        <taxon>Actinomycetes</taxon>
        <taxon>Kitasatosporales</taxon>
        <taxon>Streptomycetaceae</taxon>
        <taxon>Streptomyces</taxon>
    </lineage>
</organism>
<comment type="caution">
    <text evidence="4">The sequence shown here is derived from an EMBL/GenBank/DDBJ whole genome shotgun (WGS) entry which is preliminary data.</text>
</comment>
<feature type="compositionally biased region" description="Basic and acidic residues" evidence="3">
    <location>
        <begin position="36"/>
        <end position="46"/>
    </location>
</feature>
<dbReference type="GO" id="GO:0006635">
    <property type="term" value="P:fatty acid beta-oxidation"/>
    <property type="evidence" value="ECO:0007669"/>
    <property type="project" value="TreeGrafter"/>
</dbReference>
<dbReference type="PROSITE" id="PS00166">
    <property type="entry name" value="ENOYL_COA_HYDRATASE"/>
    <property type="match status" value="1"/>
</dbReference>
<dbReference type="OrthoDB" id="8452484at2"/>
<reference evidence="4 5" key="1">
    <citation type="submission" date="2019-05" db="EMBL/GenBank/DDBJ databases">
        <title>Streptomyces marianii sp. nov., a novel marine actinomycete from southern coast of India.</title>
        <authorList>
            <person name="Iniyan A.M."/>
            <person name="Wink J."/>
            <person name="Ramprasad E."/>
            <person name="Ramana C.V."/>
            <person name="Bunk B."/>
            <person name="Sproer C."/>
            <person name="Joseph F.-J.R.S."/>
            <person name="Vincent S.G.P."/>
        </authorList>
    </citation>
    <scope>NUCLEOTIDE SEQUENCE [LARGE SCALE GENOMIC DNA]</scope>
    <source>
        <strain evidence="4 5">ICN19</strain>
    </source>
</reference>
<dbReference type="SUPFAM" id="SSF52096">
    <property type="entry name" value="ClpP/crotonase"/>
    <property type="match status" value="1"/>
</dbReference>
<evidence type="ECO:0000256" key="2">
    <source>
        <dbReference type="RuleBase" id="RU003707"/>
    </source>
</evidence>
<gene>
    <name evidence="4" type="ORF">FEF34_00990</name>
</gene>
<comment type="similarity">
    <text evidence="1 2">Belongs to the enoyl-CoA hydratase/isomerase family.</text>
</comment>
<protein>
    <submittedName>
        <fullName evidence="4">Enoyl-CoA hydratase/isomerase family protein</fullName>
    </submittedName>
</protein>
<evidence type="ECO:0000256" key="3">
    <source>
        <dbReference type="SAM" id="MobiDB-lite"/>
    </source>
</evidence>
<sequence length="343" mass="35842">MREQGATDAETGPEVLETADSEKRLPQHDQCPPVPEQRHGTRDGARLRADVSGSHDLDATPCVPKPDPAITESGFRTQNGDHVKVHFEQSGDIGRIVLDDGPLNLLGPELVADLTKAVAAAEKAVSANTPMRALLVSSDGEHFSAGADVRVFQGLSAEQAQAAILENLPAFTRLERLPVPTLATVNGLCLAGGMELALSCDMIWAAEAAQFGLIEATIGGFPFAGGAQRLAARVGVARAREAVYGGTVYPASRMYEWGVVNRVLPQEDLQEKALRYVHRIAAGPTRALAAAKQLISLTTDGGVGAADTAMPALAGEIVASQDLQEGAASLLAHGPGHATFAGR</sequence>
<dbReference type="PANTHER" id="PTHR11941:SF54">
    <property type="entry name" value="ENOYL-COA HYDRATASE, MITOCHONDRIAL"/>
    <property type="match status" value="1"/>
</dbReference>
<evidence type="ECO:0000256" key="1">
    <source>
        <dbReference type="ARBA" id="ARBA00005254"/>
    </source>
</evidence>
<accession>A0A5R9DYY9</accession>
<evidence type="ECO:0000313" key="5">
    <source>
        <dbReference type="Proteomes" id="UP000305921"/>
    </source>
</evidence>
<dbReference type="CDD" id="cd06558">
    <property type="entry name" value="crotonase-like"/>
    <property type="match status" value="1"/>
</dbReference>
<dbReference type="Pfam" id="PF00378">
    <property type="entry name" value="ECH_1"/>
    <property type="match status" value="1"/>
</dbReference>
<name>A0A5R9DYY9_9ACTN</name>
<keyword evidence="5" id="KW-1185">Reference proteome</keyword>
<dbReference type="AlphaFoldDB" id="A0A5R9DYY9"/>
<dbReference type="Proteomes" id="UP000305921">
    <property type="component" value="Unassembled WGS sequence"/>
</dbReference>
<dbReference type="PANTHER" id="PTHR11941">
    <property type="entry name" value="ENOYL-COA HYDRATASE-RELATED"/>
    <property type="match status" value="1"/>
</dbReference>
<dbReference type="InterPro" id="IPR029045">
    <property type="entry name" value="ClpP/crotonase-like_dom_sf"/>
</dbReference>
<dbReference type="InterPro" id="IPR001753">
    <property type="entry name" value="Enoyl-CoA_hydra/iso"/>
</dbReference>
<dbReference type="EMBL" id="VAWE01000001">
    <property type="protein sequence ID" value="TLQ42029.1"/>
    <property type="molecule type" value="Genomic_DNA"/>
</dbReference>
<feature type="region of interest" description="Disordered" evidence="3">
    <location>
        <begin position="1"/>
        <end position="46"/>
    </location>
</feature>
<keyword evidence="4" id="KW-0413">Isomerase</keyword>